<organism evidence="2 3">
    <name type="scientific">Winogradskyella echinorum</name>
    <dbReference type="NCBI Taxonomy" id="538189"/>
    <lineage>
        <taxon>Bacteria</taxon>
        <taxon>Pseudomonadati</taxon>
        <taxon>Bacteroidota</taxon>
        <taxon>Flavobacteriia</taxon>
        <taxon>Flavobacteriales</taxon>
        <taxon>Flavobacteriaceae</taxon>
        <taxon>Winogradskyella</taxon>
    </lineage>
</organism>
<feature type="chain" id="PRO_5045714569" evidence="1">
    <location>
        <begin position="21"/>
        <end position="296"/>
    </location>
</feature>
<keyword evidence="3" id="KW-1185">Reference proteome</keyword>
<keyword evidence="1" id="KW-0732">Signal</keyword>
<accession>A0ABR6Y491</accession>
<dbReference type="Proteomes" id="UP000607435">
    <property type="component" value="Unassembled WGS sequence"/>
</dbReference>
<dbReference type="RefSeq" id="WP_186846604.1">
    <property type="nucleotide sequence ID" value="NZ_JACOME010000004.1"/>
</dbReference>
<evidence type="ECO:0000313" key="3">
    <source>
        <dbReference type="Proteomes" id="UP000607435"/>
    </source>
</evidence>
<feature type="signal peptide" evidence="1">
    <location>
        <begin position="1"/>
        <end position="20"/>
    </location>
</feature>
<dbReference type="EMBL" id="JACOME010000004">
    <property type="protein sequence ID" value="MBC3847489.1"/>
    <property type="molecule type" value="Genomic_DNA"/>
</dbReference>
<sequence>MRTLCTAVFLLLTIFSYSQKSTLLQNVNIRAKELKHHLNKTEDSLILEGERTIYKVEIFNRDFERTIVVKDSKVKIPLKDIPVGRFVVEAVLPDRLVVITLLRNESLNQPLNRPLPKRKISLFGDAPLASNEPKITPKKKAIEPKIAEVVKKANAIAKKPTVAIKKSSIIDAAVIDIKRKARSTKSSTSDGTLENSTGKSVQSYWIVYKTNNSHGGGRQMRFGDEELVNKMISHINLDRRTVAGRDNELIVWEIYDVSAFLKYKMRNPDFNQPADCFNAVPYFKSEKGTSEPEPKP</sequence>
<proteinExistence type="predicted"/>
<evidence type="ECO:0000256" key="1">
    <source>
        <dbReference type="SAM" id="SignalP"/>
    </source>
</evidence>
<name>A0ABR6Y491_9FLAO</name>
<reference evidence="2 3" key="1">
    <citation type="submission" date="2020-08" db="EMBL/GenBank/DDBJ databases">
        <title>Winogradskyella ouciana sp. nov., isolated from the hadal seawater of the Mariana Trench.</title>
        <authorList>
            <person name="He X."/>
        </authorList>
    </citation>
    <scope>NUCLEOTIDE SEQUENCE [LARGE SCALE GENOMIC DNA]</scope>
    <source>
        <strain evidence="2 3">KCTC 22026</strain>
    </source>
</reference>
<protein>
    <submittedName>
        <fullName evidence="2">Uncharacterized protein</fullName>
    </submittedName>
</protein>
<gene>
    <name evidence="2" type="ORF">H6H04_13920</name>
</gene>
<comment type="caution">
    <text evidence="2">The sequence shown here is derived from an EMBL/GenBank/DDBJ whole genome shotgun (WGS) entry which is preliminary data.</text>
</comment>
<evidence type="ECO:0000313" key="2">
    <source>
        <dbReference type="EMBL" id="MBC3847489.1"/>
    </source>
</evidence>